<keyword evidence="3 4" id="KW-0472">Membrane</keyword>
<dbReference type="RefSeq" id="WP_115268167.1">
    <property type="nucleotide sequence ID" value="NZ_UGGU01000001.1"/>
</dbReference>
<feature type="transmembrane region" description="Helical" evidence="4">
    <location>
        <begin position="233"/>
        <end position="251"/>
    </location>
</feature>
<gene>
    <name evidence="5" type="ORF">NCTC10723_00024</name>
</gene>
<reference evidence="5 6" key="1">
    <citation type="submission" date="2018-06" db="EMBL/GenBank/DDBJ databases">
        <authorList>
            <consortium name="Pathogen Informatics"/>
            <person name="Doyle S."/>
        </authorList>
    </citation>
    <scope>NUCLEOTIDE SEQUENCE [LARGE SCALE GENOMIC DNA]</scope>
    <source>
        <strain evidence="5 6">NCTC10723</strain>
    </source>
</reference>
<dbReference type="Pfam" id="PF04610">
    <property type="entry name" value="TrbL"/>
    <property type="match status" value="1"/>
</dbReference>
<evidence type="ECO:0000256" key="3">
    <source>
        <dbReference type="ARBA" id="ARBA00023136"/>
    </source>
</evidence>
<feature type="transmembrane region" description="Helical" evidence="4">
    <location>
        <begin position="194"/>
        <end position="213"/>
    </location>
</feature>
<accession>A0A377GNU7</accession>
<name>A0A377GNU7_9FUSO</name>
<organism evidence="5 6">
    <name type="scientific">Fusobacterium necrogenes</name>
    <dbReference type="NCBI Taxonomy" id="858"/>
    <lineage>
        <taxon>Bacteria</taxon>
        <taxon>Fusobacteriati</taxon>
        <taxon>Fusobacteriota</taxon>
        <taxon>Fusobacteriia</taxon>
        <taxon>Fusobacteriales</taxon>
        <taxon>Fusobacteriaceae</taxon>
        <taxon>Fusobacterium</taxon>
    </lineage>
</organism>
<feature type="transmembrane region" description="Helical" evidence="4">
    <location>
        <begin position="140"/>
        <end position="158"/>
    </location>
</feature>
<evidence type="ECO:0000256" key="1">
    <source>
        <dbReference type="ARBA" id="ARBA00022692"/>
    </source>
</evidence>
<keyword evidence="6" id="KW-1185">Reference proteome</keyword>
<dbReference type="OrthoDB" id="90127at2"/>
<keyword evidence="2 4" id="KW-1133">Transmembrane helix</keyword>
<evidence type="ECO:0000256" key="2">
    <source>
        <dbReference type="ARBA" id="ARBA00022989"/>
    </source>
</evidence>
<dbReference type="EMBL" id="UGGU01000001">
    <property type="protein sequence ID" value="STO26872.1"/>
    <property type="molecule type" value="Genomic_DNA"/>
</dbReference>
<sequence length="315" mass="34855">MDFTAIIKEFQNVNITMVKNLTDTSIRMIYYMIMIDITLTFLFIEEEGLNVFIKLIRKIFIYGFFIYLIKDFSNIVDILLKGFIQLGNLATLGIPSTELKVSPGVVFNDLSEFIKGILLISGSTVGLDAIPIVSIESVPTAVLIFTFFLAIGALFIGIEITVSFVKFFIVTATAIILMPFGAFKNTQDIALKGIHGLFAQGIEIMFITIILNFYEKYRNNIFFPTDSIGEIELFTVIYSLAIMILFVFMMTKIPTFVSTLLSGSISSLGITNTRTAQSLAGQAAMGVKNMGNTSSNTFNAYANNTGGTNTLDYKK</sequence>
<keyword evidence="1 4" id="KW-0812">Transmembrane</keyword>
<evidence type="ECO:0000313" key="6">
    <source>
        <dbReference type="Proteomes" id="UP000255328"/>
    </source>
</evidence>
<dbReference type="Proteomes" id="UP000255328">
    <property type="component" value="Unassembled WGS sequence"/>
</dbReference>
<evidence type="ECO:0000313" key="5">
    <source>
        <dbReference type="EMBL" id="STO26872.1"/>
    </source>
</evidence>
<dbReference type="GO" id="GO:0030255">
    <property type="term" value="P:protein secretion by the type IV secretion system"/>
    <property type="evidence" value="ECO:0007669"/>
    <property type="project" value="InterPro"/>
</dbReference>
<dbReference type="AlphaFoldDB" id="A0A377GNU7"/>
<dbReference type="InterPro" id="IPR007688">
    <property type="entry name" value="Conjugal_tfr_TrbL/VirB6"/>
</dbReference>
<feature type="transmembrane region" description="Helical" evidence="4">
    <location>
        <begin position="51"/>
        <end position="69"/>
    </location>
</feature>
<protein>
    <submittedName>
        <fullName evidence="5">Conjugal transfer protein TrbL</fullName>
    </submittedName>
</protein>
<feature type="transmembrane region" description="Helical" evidence="4">
    <location>
        <begin position="28"/>
        <end position="44"/>
    </location>
</feature>
<proteinExistence type="predicted"/>
<evidence type="ECO:0000256" key="4">
    <source>
        <dbReference type="SAM" id="Phobius"/>
    </source>
</evidence>
<feature type="transmembrane region" description="Helical" evidence="4">
    <location>
        <begin position="164"/>
        <end position="182"/>
    </location>
</feature>